<organism evidence="1 2">
    <name type="scientific">Gymnopus androsaceus JB14</name>
    <dbReference type="NCBI Taxonomy" id="1447944"/>
    <lineage>
        <taxon>Eukaryota</taxon>
        <taxon>Fungi</taxon>
        <taxon>Dikarya</taxon>
        <taxon>Basidiomycota</taxon>
        <taxon>Agaricomycotina</taxon>
        <taxon>Agaricomycetes</taxon>
        <taxon>Agaricomycetidae</taxon>
        <taxon>Agaricales</taxon>
        <taxon>Marasmiineae</taxon>
        <taxon>Omphalotaceae</taxon>
        <taxon>Gymnopus</taxon>
    </lineage>
</organism>
<protein>
    <submittedName>
        <fullName evidence="1">Uncharacterized protein</fullName>
    </submittedName>
</protein>
<accession>A0A6A4HTG9</accession>
<gene>
    <name evidence="1" type="ORF">BT96DRAFT_938189</name>
</gene>
<evidence type="ECO:0000313" key="1">
    <source>
        <dbReference type="EMBL" id="KAE9401071.1"/>
    </source>
</evidence>
<dbReference type="AlphaFoldDB" id="A0A6A4HTG9"/>
<dbReference type="EMBL" id="ML769450">
    <property type="protein sequence ID" value="KAE9401071.1"/>
    <property type="molecule type" value="Genomic_DNA"/>
</dbReference>
<name>A0A6A4HTG9_9AGAR</name>
<sequence>MPQTQYELAQTLAQKWFLAERAFEEHASVLRQPQNINSFLQAREDYEALNPPAMGFVPATKEERDRCVRDCENILKEKQNCTSLSDHNLALNAANFLCDAFRKERGEYDANVLALVAKINWTLKYPPSMGAKAFRPRLPEHKPPPVEVPPAVRVTGKLSIKFPLNTVTVSKDVPEHKPPPVEVPPTIRVTEKLSVKFPLNTVTVSQDDILNWKYNFDSVVNRIFTFQVDGEQEVVKVVGYIVMGTEKSMYLQYLGDDEALVFPSDVFFDILSSGGEMVVSE</sequence>
<proteinExistence type="predicted"/>
<keyword evidence="2" id="KW-1185">Reference proteome</keyword>
<dbReference type="Proteomes" id="UP000799118">
    <property type="component" value="Unassembled WGS sequence"/>
</dbReference>
<reference evidence="1" key="1">
    <citation type="journal article" date="2019" name="Environ. Microbiol.">
        <title>Fungal ecological strategies reflected in gene transcription - a case study of two litter decomposers.</title>
        <authorList>
            <person name="Barbi F."/>
            <person name="Kohler A."/>
            <person name="Barry K."/>
            <person name="Baskaran P."/>
            <person name="Daum C."/>
            <person name="Fauchery L."/>
            <person name="Ihrmark K."/>
            <person name="Kuo A."/>
            <person name="LaButti K."/>
            <person name="Lipzen A."/>
            <person name="Morin E."/>
            <person name="Grigoriev I.V."/>
            <person name="Henrissat B."/>
            <person name="Lindahl B."/>
            <person name="Martin F."/>
        </authorList>
    </citation>
    <scope>NUCLEOTIDE SEQUENCE</scope>
    <source>
        <strain evidence="1">JB14</strain>
    </source>
</reference>
<evidence type="ECO:0000313" key="2">
    <source>
        <dbReference type="Proteomes" id="UP000799118"/>
    </source>
</evidence>